<name>D9PFK6_9ZZZZ</name>
<protein>
    <submittedName>
        <fullName evidence="1">Uncharacterized protein</fullName>
    </submittedName>
</protein>
<dbReference type="AlphaFoldDB" id="D9PFK6"/>
<reference evidence="1" key="2">
    <citation type="journal article" date="2011" name="Microb. Ecol.">
        <title>Taxonomic and Functional Metagenomic Profiling of the Microbial Community in the Anoxic Sediment of a Sub-saline Shallow Lake (Laguna de Carrizo, Central Spain).</title>
        <authorList>
            <person name="Ferrer M."/>
            <person name="Guazzaroni M.E."/>
            <person name="Richter M."/>
            <person name="Garcia-Salamanca A."/>
            <person name="Yarza P."/>
            <person name="Suarez-Suarez A."/>
            <person name="Solano J."/>
            <person name="Alcaide M."/>
            <person name="van Dillewijn P."/>
            <person name="Molina-Henares M.A."/>
            <person name="Lopez-Cortes N."/>
            <person name="Al-Ramahi Y."/>
            <person name="Guerrero C."/>
            <person name="Acosta A."/>
            <person name="de Eugenio L.I."/>
            <person name="Martinez V."/>
            <person name="Marques S."/>
            <person name="Rojo F."/>
            <person name="Santero E."/>
            <person name="Genilloud O."/>
            <person name="Perez-Perez J."/>
            <person name="Rossello-Mora R."/>
            <person name="Ramos J.L."/>
        </authorList>
    </citation>
    <scope>NUCLEOTIDE SEQUENCE</scope>
</reference>
<proteinExistence type="predicted"/>
<accession>D9PFK6</accession>
<comment type="caution">
    <text evidence="1">The sequence shown here is derived from an EMBL/GenBank/DDBJ whole genome shotgun (WGS) entry which is preliminary data.</text>
</comment>
<gene>
    <name evidence="1" type="ORF">LDC_0288</name>
</gene>
<organism evidence="1">
    <name type="scientific">sediment metagenome</name>
    <dbReference type="NCBI Taxonomy" id="749907"/>
    <lineage>
        <taxon>unclassified sequences</taxon>
        <taxon>metagenomes</taxon>
        <taxon>ecological metagenomes</taxon>
    </lineage>
</organism>
<sequence length="117" mass="13489">MHGIRAAYAKALNRQSDRDGFSLLPKLVEKELEALLELESPSHILVVGFAYKFYHPASLRKLADKAGAALLLYDTDSCNLYSRRRESFILSRMNCLSTIRYFLFRKLRRVFSVSRAD</sequence>
<dbReference type="EMBL" id="ADZX01000075">
    <property type="protein sequence ID" value="EFK97661.1"/>
    <property type="molecule type" value="Genomic_DNA"/>
</dbReference>
<evidence type="ECO:0000313" key="1">
    <source>
        <dbReference type="EMBL" id="EFK97661.1"/>
    </source>
</evidence>
<reference evidence="1" key="1">
    <citation type="submission" date="2010-07" db="EMBL/GenBank/DDBJ databases">
        <authorList>
            <consortium name="CONSOLIDER consortium CSD2007-00005"/>
            <person name="Guazzaroni M.-E."/>
            <person name="Richter M."/>
            <person name="Garcia-Salamanca A."/>
            <person name="Yarza P."/>
            <person name="Ferrer M."/>
        </authorList>
    </citation>
    <scope>NUCLEOTIDE SEQUENCE</scope>
</reference>